<gene>
    <name evidence="2" type="ORF">AB852_23175</name>
</gene>
<feature type="region of interest" description="Disordered" evidence="1">
    <location>
        <begin position="357"/>
        <end position="393"/>
    </location>
</feature>
<keyword evidence="3" id="KW-1185">Reference proteome</keyword>
<dbReference type="RefSeq" id="WP_073792168.1">
    <property type="nucleotide sequence ID" value="NZ_CP109583.1"/>
</dbReference>
<evidence type="ECO:0000313" key="3">
    <source>
        <dbReference type="Proteomes" id="UP000186455"/>
    </source>
</evidence>
<evidence type="ECO:0000313" key="2">
    <source>
        <dbReference type="EMBL" id="OKH92563.1"/>
    </source>
</evidence>
<dbReference type="GeneID" id="96796099"/>
<feature type="compositionally biased region" description="Low complexity" evidence="1">
    <location>
        <begin position="357"/>
        <end position="369"/>
    </location>
</feature>
<reference evidence="2 3" key="1">
    <citation type="submission" date="2015-06" db="EMBL/GenBank/DDBJ databases">
        <title>Cloning and characterization of the uncialamcin biosynthetic gene cluster.</title>
        <authorList>
            <person name="Yan X."/>
            <person name="Huang T."/>
            <person name="Ge H."/>
            <person name="Shen B."/>
        </authorList>
    </citation>
    <scope>NUCLEOTIDE SEQUENCE [LARGE SCALE GENOMIC DNA]</scope>
    <source>
        <strain evidence="2 3">DCA2648</strain>
    </source>
</reference>
<dbReference type="InterPro" id="IPR027417">
    <property type="entry name" value="P-loop_NTPase"/>
</dbReference>
<dbReference type="EMBL" id="LFBV01000006">
    <property type="protein sequence ID" value="OKH92563.1"/>
    <property type="molecule type" value="Genomic_DNA"/>
</dbReference>
<dbReference type="Proteomes" id="UP000186455">
    <property type="component" value="Unassembled WGS sequence"/>
</dbReference>
<comment type="caution">
    <text evidence="2">The sequence shown here is derived from an EMBL/GenBank/DDBJ whole genome shotgun (WGS) entry which is preliminary data.</text>
</comment>
<dbReference type="AlphaFoldDB" id="A0A1Q4V3Z5"/>
<dbReference type="STRING" id="1048205.AB852_23175"/>
<sequence>MSQTDAIFGKGNPFPFSPVVQLGGFADAVRVGEHRPKRYPTIVTDALTRLRRQVSDYLERPEPGGDLGRAIALVGEFGVGKSHMAREVTSAIRADHSIPLWVINQPSLDLSAVYRNRMLGLKDDQEASAAFERVVSTYYANIVVELLNSSDADELHIGPQQHEVVAGLKEGTFDPRKVIQAFGIDRELMHRHLREHLRVAVDHRRFAVGLSLLLEGPFKQDVWDWLAAKEPSAALKERGITSAIDTTEGVFDALCVLSFLYGRVGQRYVLVIDALESVLGWRRRDYSQFMNGFEKLVNTFVNQDGLLVLCIQPEPWSRMPQGLHERVLQIWPTGLTGPETARLVSGYLRVGAARAGTPAGPGAAAGTGPVEERPDTSGRPADYDTVVPPTDDETGEIVLGPFEPDAVDEIAELSNGIPREILRICRRSWKRVKKEATAARGRTALEPARAQAPATPVIDVPRVHTAVRRMYEQRSHSDVLLAVERALAAGQWRREAPPPELGDPPEPATRDIAYWVRVGAGGALGVLPFTSVLEHAEIERIGRITRAAHRAFPRGECEILVVVNGYVSRRMRDRVAEVTRTSPVVVTDPDFTERLDRSLELLAARLEAAQRESTLDQVRARLTRVTEHQSGVLERIERLDTRLDRLAHTQTLQPPARAESPRLPLTVARLFAEASGTLERLLDRPADLREALGVDSSGMAEPGGRPRRVTFSAPQFEAIGLATLLGMLLDTFHDSVGDWIATVTADREGGLTEDQRNSLFVMCRSFEITLEVLPELRPDALPGAPGKGAGTREVRRAQVTETLSTLAERVQQTVIQLTDGGNGGVGSAAGAR</sequence>
<evidence type="ECO:0000256" key="1">
    <source>
        <dbReference type="SAM" id="MobiDB-lite"/>
    </source>
</evidence>
<accession>A0A1Q4V3Z5</accession>
<protein>
    <submittedName>
        <fullName evidence="2">Uncharacterized protein</fullName>
    </submittedName>
</protein>
<name>A0A1Q4V3Z5_9ACTN</name>
<dbReference type="SUPFAM" id="SSF52540">
    <property type="entry name" value="P-loop containing nucleoside triphosphate hydrolases"/>
    <property type="match status" value="1"/>
</dbReference>
<proteinExistence type="predicted"/>
<organism evidence="2 3">
    <name type="scientific">Streptomyces uncialis</name>
    <dbReference type="NCBI Taxonomy" id="1048205"/>
    <lineage>
        <taxon>Bacteria</taxon>
        <taxon>Bacillati</taxon>
        <taxon>Actinomycetota</taxon>
        <taxon>Actinomycetes</taxon>
        <taxon>Kitasatosporales</taxon>
        <taxon>Streptomycetaceae</taxon>
        <taxon>Streptomyces</taxon>
    </lineage>
</organism>